<organism evidence="2 3">
    <name type="scientific">Longibacter salinarum</name>
    <dbReference type="NCBI Taxonomy" id="1850348"/>
    <lineage>
        <taxon>Bacteria</taxon>
        <taxon>Pseudomonadati</taxon>
        <taxon>Rhodothermota</taxon>
        <taxon>Rhodothermia</taxon>
        <taxon>Rhodothermales</taxon>
        <taxon>Salisaetaceae</taxon>
        <taxon>Longibacter</taxon>
    </lineage>
</organism>
<gene>
    <name evidence="2" type="ORF">CRI94_01530</name>
</gene>
<evidence type="ECO:0000259" key="1">
    <source>
        <dbReference type="Pfam" id="PF20091"/>
    </source>
</evidence>
<dbReference type="Proteomes" id="UP000220102">
    <property type="component" value="Unassembled WGS sequence"/>
</dbReference>
<proteinExistence type="predicted"/>
<feature type="domain" description="Alpha/beta hydrolase" evidence="1">
    <location>
        <begin position="267"/>
        <end position="675"/>
    </location>
</feature>
<keyword evidence="3" id="KW-1185">Reference proteome</keyword>
<comment type="caution">
    <text evidence="2">The sequence shown here is derived from an EMBL/GenBank/DDBJ whole genome shotgun (WGS) entry which is preliminary data.</text>
</comment>
<accession>A0A2A8D286</accession>
<protein>
    <recommendedName>
        <fullName evidence="1">Alpha/beta hydrolase domain-containing protein</fullName>
    </recommendedName>
</protein>
<reference evidence="2 3" key="1">
    <citation type="submission" date="2017-10" db="EMBL/GenBank/DDBJ databases">
        <title>Draft genome of Longibacter Salinarum.</title>
        <authorList>
            <person name="Goh K.M."/>
            <person name="Shamsir M.S."/>
            <person name="Lim S.W."/>
        </authorList>
    </citation>
    <scope>NUCLEOTIDE SEQUENCE [LARGE SCALE GENOMIC DNA]</scope>
    <source>
        <strain evidence="2 3">KCTC 52045</strain>
    </source>
</reference>
<dbReference type="AlphaFoldDB" id="A0A2A8D286"/>
<dbReference type="Pfam" id="PF20091">
    <property type="entry name" value="Abhydrolase_10"/>
    <property type="match status" value="1"/>
</dbReference>
<evidence type="ECO:0000313" key="2">
    <source>
        <dbReference type="EMBL" id="PEN15000.1"/>
    </source>
</evidence>
<name>A0A2A8D286_9BACT</name>
<dbReference type="InterPro" id="IPR045394">
    <property type="entry name" value="Abhydrolase_dom"/>
</dbReference>
<sequence length="689" mass="76544">MSNFSERMARRSIGFLVLFLVFIVAGTRPAEARVVRVEVEERTVVNDGESTGPHGRYEVLRGKIYFAFDPAHPRNQAITDLDLAPRNAKGEVEAWTRFVLMQPTVVEMRRGIGLVEVVNRGRPAALRYFNDASAPFDSLATDPDALGDLLLLRQGLTMMWLGWQWDVPHEEGRFRLHVPRASEPDGSLLTGLVRSDWVVEDTAFTLPLSHRDHVAYPPIRFDHPDHLLTVRTGRNAPREVVPRSDWSFGVAEVDSVGTSLQPDSTHIASEKGFRPGRIYELVYRSSKPAVVGLGLAAIRDAVAYLKYDTRSVAPVDRVFGLGISQTGRFLRQFIYDGFNTTEDGRMAFDGMMVLTAGAGRGSFNHRFAQPSRDGHRYSAFAYPTDIFPFSTATQFDSLATQSNGLAAHLESASHMPRTMFINSGYEYYGRAASLIHTTPDGTADVAPLPSERIYHIASAQHVPGSLPEAAAPDSVTFVEAHPVDTRTVYRALLVAMTNWLDHGTPPPPSQYPTVLNDDLVPIENLSFPSIEGVDTPTDVHTAHRMDYGPKWERNRVITQQPPRMGTAFGTRIPQVDSIGNEQGGIRSVFVQAPLATITPWRLRTAAANNTGELADFFGGMIPLPRTPVERERASDPRPAISTLYPARDAYRARVREAADRLIEGGFLLTEDREDEMERAMALWDWIMAP</sequence>
<dbReference type="EMBL" id="PDEQ01000001">
    <property type="protein sequence ID" value="PEN15000.1"/>
    <property type="molecule type" value="Genomic_DNA"/>
</dbReference>
<evidence type="ECO:0000313" key="3">
    <source>
        <dbReference type="Proteomes" id="UP000220102"/>
    </source>
</evidence>